<gene>
    <name evidence="1" type="ORF">ABB37_05021</name>
</gene>
<sequence length="99" mass="11766">MSMLRHRDRRSDRLFFFPEVFVPEKLLLCPLRCSTCRGLPRQLYTHILKTSQKCVRVCVLMLSRLDLIFFFFFPAQTSSVSDFVTHTLNLVTSRYWGDE</sequence>
<comment type="caution">
    <text evidence="1">The sequence shown here is derived from an EMBL/GenBank/DDBJ whole genome shotgun (WGS) entry which is preliminary data.</text>
</comment>
<reference evidence="1 2" key="1">
    <citation type="submission" date="2015-07" db="EMBL/GenBank/DDBJ databases">
        <title>High-quality genome of monoxenous trypanosomatid Leptomonas pyrrhocoris.</title>
        <authorList>
            <person name="Flegontov P."/>
            <person name="Butenko A."/>
            <person name="Firsov S."/>
            <person name="Vlcek C."/>
            <person name="Logacheva M.D."/>
            <person name="Field M."/>
            <person name="Filatov D."/>
            <person name="Flegontova O."/>
            <person name="Gerasimov E."/>
            <person name="Jackson A.P."/>
            <person name="Kelly S."/>
            <person name="Opperdoes F."/>
            <person name="O'Reilly A."/>
            <person name="Votypka J."/>
            <person name="Yurchenko V."/>
            <person name="Lukes J."/>
        </authorList>
    </citation>
    <scope>NUCLEOTIDE SEQUENCE [LARGE SCALE GENOMIC DNA]</scope>
    <source>
        <strain evidence="1">H10</strain>
    </source>
</reference>
<evidence type="ECO:0000313" key="2">
    <source>
        <dbReference type="Proteomes" id="UP000037923"/>
    </source>
</evidence>
<dbReference type="VEuPathDB" id="TriTrypDB:LpyrH10_09_1210"/>
<dbReference type="AlphaFoldDB" id="A0A0N0DVE1"/>
<keyword evidence="2" id="KW-1185">Reference proteome</keyword>
<dbReference type="EMBL" id="LGTL01000009">
    <property type="protein sequence ID" value="KPA79981.1"/>
    <property type="molecule type" value="Genomic_DNA"/>
</dbReference>
<dbReference type="RefSeq" id="XP_015658420.1">
    <property type="nucleotide sequence ID" value="XM_015802904.1"/>
</dbReference>
<dbReference type="Proteomes" id="UP000037923">
    <property type="component" value="Unassembled WGS sequence"/>
</dbReference>
<evidence type="ECO:0000313" key="1">
    <source>
        <dbReference type="EMBL" id="KPA79981.1"/>
    </source>
</evidence>
<accession>A0A0N0DVE1</accession>
<organism evidence="1 2">
    <name type="scientific">Leptomonas pyrrhocoris</name>
    <name type="common">Firebug parasite</name>
    <dbReference type="NCBI Taxonomy" id="157538"/>
    <lineage>
        <taxon>Eukaryota</taxon>
        <taxon>Discoba</taxon>
        <taxon>Euglenozoa</taxon>
        <taxon>Kinetoplastea</taxon>
        <taxon>Metakinetoplastina</taxon>
        <taxon>Trypanosomatida</taxon>
        <taxon>Trypanosomatidae</taxon>
        <taxon>Leishmaniinae</taxon>
        <taxon>Leptomonas</taxon>
    </lineage>
</organism>
<name>A0A0N0DVE1_LEPPY</name>
<protein>
    <submittedName>
        <fullName evidence="1">Uncharacterized protein</fullName>
    </submittedName>
</protein>
<dbReference type="GeneID" id="26905312"/>
<proteinExistence type="predicted"/>